<dbReference type="RefSeq" id="WP_126310507.1">
    <property type="nucleotide sequence ID" value="NZ_AP018449.1"/>
</dbReference>
<dbReference type="InterPro" id="IPR036388">
    <property type="entry name" value="WH-like_DNA-bd_sf"/>
</dbReference>
<dbReference type="PANTHER" id="PTHR48111:SF26">
    <property type="entry name" value="STAGE 0 SPORULATION PROTEIN A HOMOLOG"/>
    <property type="match status" value="1"/>
</dbReference>
<dbReference type="GO" id="GO:0006355">
    <property type="term" value="P:regulation of DNA-templated transcription"/>
    <property type="evidence" value="ECO:0007669"/>
    <property type="project" value="InterPro"/>
</dbReference>
<proteinExistence type="predicted"/>
<dbReference type="SUPFAM" id="SSF52172">
    <property type="entry name" value="CheY-like"/>
    <property type="match status" value="1"/>
</dbReference>
<dbReference type="InterPro" id="IPR001789">
    <property type="entry name" value="Sig_transdc_resp-reg_receiver"/>
</dbReference>
<sequence>MKRVLIIEDDLDIAELERDFLQLNGYKAEIVPDGLQGLKKAVSGMYDVIVVDLMLPHKDGYEIIKETRKALEVPIIVVSAKGEDIDKIRGLDFGADDYLVKPFSPAELVARVKSHIKRYERLKGHTAASQVIQHKGLEINPASHKVFVNGREVQLTTKEYELLVFLASHPNIVFTKEYIFDCIWGDESYGDTATVAVHIQKIRKKIEKDPSNPEYIETLWGTGYRFNPL</sequence>
<evidence type="ECO:0000313" key="11">
    <source>
        <dbReference type="Proteomes" id="UP000276437"/>
    </source>
</evidence>
<dbReference type="SMART" id="SM00862">
    <property type="entry name" value="Trans_reg_C"/>
    <property type="match status" value="1"/>
</dbReference>
<keyword evidence="5" id="KW-0804">Transcription</keyword>
<gene>
    <name evidence="10" type="primary">srrA_1</name>
    <name evidence="10" type="ORF">MAMMFC1_01534</name>
</gene>
<evidence type="ECO:0000259" key="9">
    <source>
        <dbReference type="PROSITE" id="PS51755"/>
    </source>
</evidence>
<evidence type="ECO:0000256" key="3">
    <source>
        <dbReference type="ARBA" id="ARBA00023015"/>
    </source>
</evidence>
<dbReference type="InterPro" id="IPR039420">
    <property type="entry name" value="WalR-like"/>
</dbReference>
<dbReference type="PROSITE" id="PS50110">
    <property type="entry name" value="RESPONSE_REGULATORY"/>
    <property type="match status" value="1"/>
</dbReference>
<organism evidence="10 11">
    <name type="scientific">Methylomusa anaerophila</name>
    <dbReference type="NCBI Taxonomy" id="1930071"/>
    <lineage>
        <taxon>Bacteria</taxon>
        <taxon>Bacillati</taxon>
        <taxon>Bacillota</taxon>
        <taxon>Negativicutes</taxon>
        <taxon>Selenomonadales</taxon>
        <taxon>Sporomusaceae</taxon>
        <taxon>Methylomusa</taxon>
    </lineage>
</organism>
<dbReference type="OrthoDB" id="25887at2"/>
<dbReference type="SMART" id="SM00448">
    <property type="entry name" value="REC"/>
    <property type="match status" value="1"/>
</dbReference>
<dbReference type="InterPro" id="IPR011006">
    <property type="entry name" value="CheY-like_superfamily"/>
</dbReference>
<keyword evidence="4 7" id="KW-0238">DNA-binding</keyword>
<dbReference type="Pfam" id="PF00072">
    <property type="entry name" value="Response_reg"/>
    <property type="match status" value="1"/>
</dbReference>
<keyword evidence="3" id="KW-0805">Transcription regulation</keyword>
<evidence type="ECO:0000256" key="4">
    <source>
        <dbReference type="ARBA" id="ARBA00023125"/>
    </source>
</evidence>
<evidence type="ECO:0000256" key="1">
    <source>
        <dbReference type="ARBA" id="ARBA00022553"/>
    </source>
</evidence>
<dbReference type="GO" id="GO:0000976">
    <property type="term" value="F:transcription cis-regulatory region binding"/>
    <property type="evidence" value="ECO:0007669"/>
    <property type="project" value="TreeGrafter"/>
</dbReference>
<dbReference type="GO" id="GO:0000156">
    <property type="term" value="F:phosphorelay response regulator activity"/>
    <property type="evidence" value="ECO:0007669"/>
    <property type="project" value="TreeGrafter"/>
</dbReference>
<feature type="domain" description="Response regulatory" evidence="8">
    <location>
        <begin position="3"/>
        <end position="116"/>
    </location>
</feature>
<evidence type="ECO:0000256" key="5">
    <source>
        <dbReference type="ARBA" id="ARBA00023163"/>
    </source>
</evidence>
<feature type="domain" description="OmpR/PhoB-type" evidence="9">
    <location>
        <begin position="129"/>
        <end position="228"/>
    </location>
</feature>
<reference evidence="10 11" key="1">
    <citation type="journal article" date="2018" name="Int. J. Syst. Evol. Microbiol.">
        <title>Methylomusa anaerophila gen. nov., sp. nov., an anaerobic methanol-utilizing bacterium isolated from a microbial fuel cell.</title>
        <authorList>
            <person name="Amano N."/>
            <person name="Yamamuro A."/>
            <person name="Miyahara M."/>
            <person name="Kouzuma A."/>
            <person name="Abe T."/>
            <person name="Watanabe K."/>
        </authorList>
    </citation>
    <scope>NUCLEOTIDE SEQUENCE [LARGE SCALE GENOMIC DNA]</scope>
    <source>
        <strain evidence="10 11">MMFC1</strain>
    </source>
</reference>
<keyword evidence="2" id="KW-0902">Two-component regulatory system</keyword>
<dbReference type="FunFam" id="1.10.10.10:FF:000018">
    <property type="entry name" value="DNA-binding response regulator ResD"/>
    <property type="match status" value="1"/>
</dbReference>
<feature type="modified residue" description="4-aspartylphosphate" evidence="6">
    <location>
        <position position="52"/>
    </location>
</feature>
<evidence type="ECO:0000259" key="8">
    <source>
        <dbReference type="PROSITE" id="PS50110"/>
    </source>
</evidence>
<dbReference type="AlphaFoldDB" id="A0A348AIG9"/>
<protein>
    <submittedName>
        <fullName evidence="10">Transcriptional regulatory protein SrrA</fullName>
    </submittedName>
</protein>
<name>A0A348AIG9_9FIRM</name>
<evidence type="ECO:0000256" key="6">
    <source>
        <dbReference type="PROSITE-ProRule" id="PRU00169"/>
    </source>
</evidence>
<dbReference type="Gene3D" id="1.10.10.10">
    <property type="entry name" value="Winged helix-like DNA-binding domain superfamily/Winged helix DNA-binding domain"/>
    <property type="match status" value="1"/>
</dbReference>
<evidence type="ECO:0000256" key="2">
    <source>
        <dbReference type="ARBA" id="ARBA00023012"/>
    </source>
</evidence>
<accession>A0A348AIG9</accession>
<keyword evidence="1 6" id="KW-0597">Phosphoprotein</keyword>
<dbReference type="PROSITE" id="PS51755">
    <property type="entry name" value="OMPR_PHOB"/>
    <property type="match status" value="1"/>
</dbReference>
<dbReference type="Proteomes" id="UP000276437">
    <property type="component" value="Chromosome"/>
</dbReference>
<dbReference type="GO" id="GO:0032993">
    <property type="term" value="C:protein-DNA complex"/>
    <property type="evidence" value="ECO:0007669"/>
    <property type="project" value="TreeGrafter"/>
</dbReference>
<dbReference type="EMBL" id="AP018449">
    <property type="protein sequence ID" value="BBB90867.1"/>
    <property type="molecule type" value="Genomic_DNA"/>
</dbReference>
<dbReference type="GO" id="GO:0005829">
    <property type="term" value="C:cytosol"/>
    <property type="evidence" value="ECO:0007669"/>
    <property type="project" value="TreeGrafter"/>
</dbReference>
<evidence type="ECO:0000256" key="7">
    <source>
        <dbReference type="PROSITE-ProRule" id="PRU01091"/>
    </source>
</evidence>
<dbReference type="InterPro" id="IPR001867">
    <property type="entry name" value="OmpR/PhoB-type_DNA-bd"/>
</dbReference>
<feature type="DNA-binding region" description="OmpR/PhoB-type" evidence="7">
    <location>
        <begin position="129"/>
        <end position="228"/>
    </location>
</feature>
<keyword evidence="11" id="KW-1185">Reference proteome</keyword>
<dbReference type="PANTHER" id="PTHR48111">
    <property type="entry name" value="REGULATOR OF RPOS"/>
    <property type="match status" value="1"/>
</dbReference>
<dbReference type="Gene3D" id="6.10.250.690">
    <property type="match status" value="1"/>
</dbReference>
<dbReference type="KEGG" id="mana:MAMMFC1_01534"/>
<dbReference type="Pfam" id="PF00486">
    <property type="entry name" value="Trans_reg_C"/>
    <property type="match status" value="1"/>
</dbReference>
<evidence type="ECO:0000313" key="10">
    <source>
        <dbReference type="EMBL" id="BBB90867.1"/>
    </source>
</evidence>
<dbReference type="CDD" id="cd00383">
    <property type="entry name" value="trans_reg_C"/>
    <property type="match status" value="1"/>
</dbReference>
<dbReference type="Gene3D" id="3.40.50.2300">
    <property type="match status" value="1"/>
</dbReference>